<comment type="subcellular location">
    <subcellularLocation>
        <location evidence="1">Cell membrane</location>
        <topology evidence="1">Multi-pass membrane protein</topology>
    </subcellularLocation>
</comment>
<comment type="similarity">
    <text evidence="2">Belongs to the bacterial diacylglycerol kinase family.</text>
</comment>
<keyword evidence="4" id="KW-0444">Lipid biosynthesis</keyword>
<dbReference type="CDD" id="cd14265">
    <property type="entry name" value="UDPK_IM_like"/>
    <property type="match status" value="1"/>
</dbReference>
<evidence type="ECO:0000313" key="21">
    <source>
        <dbReference type="Proteomes" id="UP000034044"/>
    </source>
</evidence>
<feature type="binding site" evidence="17">
    <location>
        <position position="23"/>
    </location>
    <ligand>
        <name>ATP</name>
        <dbReference type="ChEBI" id="CHEBI:30616"/>
    </ligand>
</feature>
<feature type="transmembrane region" description="Helical" evidence="19">
    <location>
        <begin position="51"/>
        <end position="70"/>
    </location>
</feature>
<gene>
    <name evidence="20" type="ORF">US36_C0013G0012</name>
</gene>
<protein>
    <submittedName>
        <fullName evidence="20">Prokaryotic diacylglycerol kinase</fullName>
    </submittedName>
</protein>
<feature type="binding site" evidence="18">
    <location>
        <position position="23"/>
    </location>
    <ligand>
        <name>a divalent metal cation</name>
        <dbReference type="ChEBI" id="CHEBI:60240"/>
    </ligand>
</feature>
<evidence type="ECO:0000256" key="10">
    <source>
        <dbReference type="ARBA" id="ARBA00022989"/>
    </source>
</evidence>
<evidence type="ECO:0000256" key="16">
    <source>
        <dbReference type="PIRSR" id="PIRSR600829-2"/>
    </source>
</evidence>
<evidence type="ECO:0000256" key="2">
    <source>
        <dbReference type="ARBA" id="ARBA00005967"/>
    </source>
</evidence>
<keyword evidence="5" id="KW-0808">Transferase</keyword>
<feature type="binding site" evidence="16">
    <location>
        <position position="64"/>
    </location>
    <ligand>
        <name>substrate</name>
    </ligand>
</feature>
<keyword evidence="6 19" id="KW-0812">Transmembrane</keyword>
<keyword evidence="11" id="KW-0443">Lipid metabolism</keyword>
<feature type="binding site" evidence="18">
    <location>
        <position position="71"/>
    </location>
    <ligand>
        <name>a divalent metal cation</name>
        <dbReference type="ChEBI" id="CHEBI:60240"/>
    </ligand>
</feature>
<proteinExistence type="inferred from homology"/>
<keyword evidence="8 20" id="KW-0418">Kinase</keyword>
<keyword evidence="10 19" id="KW-1133">Transmembrane helix</keyword>
<keyword evidence="9 17" id="KW-0067">ATP-binding</keyword>
<dbReference type="GO" id="GO:0005886">
    <property type="term" value="C:plasma membrane"/>
    <property type="evidence" value="ECO:0007669"/>
    <property type="project" value="UniProtKB-SubCell"/>
</dbReference>
<dbReference type="PANTHER" id="PTHR34299">
    <property type="entry name" value="DIACYLGLYCEROL KINASE"/>
    <property type="match status" value="1"/>
</dbReference>
<evidence type="ECO:0000256" key="3">
    <source>
        <dbReference type="ARBA" id="ARBA00022475"/>
    </source>
</evidence>
<feature type="binding site" evidence="17">
    <location>
        <begin position="89"/>
        <end position="90"/>
    </location>
    <ligand>
        <name>ATP</name>
        <dbReference type="ChEBI" id="CHEBI:30616"/>
    </ligand>
</feature>
<dbReference type="Proteomes" id="UP000034044">
    <property type="component" value="Unassembled WGS sequence"/>
</dbReference>
<evidence type="ECO:0000256" key="14">
    <source>
        <dbReference type="ARBA" id="ARBA00023264"/>
    </source>
</evidence>
<name>A0A0G0FRZ1_9BACT</name>
<evidence type="ECO:0000313" key="20">
    <source>
        <dbReference type="EMBL" id="KKQ21798.1"/>
    </source>
</evidence>
<feature type="transmembrane region" description="Helical" evidence="19">
    <location>
        <begin position="91"/>
        <end position="115"/>
    </location>
</feature>
<evidence type="ECO:0000256" key="19">
    <source>
        <dbReference type="SAM" id="Phobius"/>
    </source>
</evidence>
<dbReference type="GO" id="GO:0008654">
    <property type="term" value="P:phospholipid biosynthetic process"/>
    <property type="evidence" value="ECO:0007669"/>
    <property type="project" value="UniProtKB-KW"/>
</dbReference>
<evidence type="ECO:0000256" key="4">
    <source>
        <dbReference type="ARBA" id="ARBA00022516"/>
    </source>
</evidence>
<dbReference type="Pfam" id="PF01219">
    <property type="entry name" value="DAGK_prokar"/>
    <property type="match status" value="1"/>
</dbReference>
<dbReference type="GO" id="GO:0005524">
    <property type="term" value="F:ATP binding"/>
    <property type="evidence" value="ECO:0007669"/>
    <property type="project" value="UniProtKB-KW"/>
</dbReference>
<evidence type="ECO:0000256" key="18">
    <source>
        <dbReference type="PIRSR" id="PIRSR600829-4"/>
    </source>
</evidence>
<evidence type="ECO:0000256" key="9">
    <source>
        <dbReference type="ARBA" id="ARBA00022840"/>
    </source>
</evidence>
<dbReference type="GO" id="GO:0016301">
    <property type="term" value="F:kinase activity"/>
    <property type="evidence" value="ECO:0007669"/>
    <property type="project" value="UniProtKB-KW"/>
</dbReference>
<dbReference type="GO" id="GO:0046872">
    <property type="term" value="F:metal ion binding"/>
    <property type="evidence" value="ECO:0007669"/>
    <property type="project" value="UniProtKB-KW"/>
</dbReference>
<keyword evidence="18" id="KW-0479">Metal-binding</keyword>
<dbReference type="InterPro" id="IPR033717">
    <property type="entry name" value="UDPK"/>
</dbReference>
<keyword evidence="13" id="KW-0594">Phospholipid biosynthesis</keyword>
<evidence type="ECO:0000256" key="11">
    <source>
        <dbReference type="ARBA" id="ARBA00023098"/>
    </source>
</evidence>
<dbReference type="InterPro" id="IPR036945">
    <property type="entry name" value="DAGK_sf"/>
</dbReference>
<accession>A0A0G0FRZ1</accession>
<evidence type="ECO:0000256" key="1">
    <source>
        <dbReference type="ARBA" id="ARBA00004651"/>
    </source>
</evidence>
<sequence>MDFKIIKNFKHAVDGIKDILIFERNFRIMILIALIVIGAMFYFPLARLEKAVLLVMIFSVLILELINVVIEKIMDFVQPEYDERVKIIKDLSAGVVLLASLGSVIIGIIIFWPYFLK</sequence>
<dbReference type="EMBL" id="LBSR01000013">
    <property type="protein sequence ID" value="KKQ21798.1"/>
    <property type="molecule type" value="Genomic_DNA"/>
</dbReference>
<comment type="caution">
    <text evidence="20">The sequence shown here is derived from an EMBL/GenBank/DDBJ whole genome shotgun (WGS) entry which is preliminary data.</text>
</comment>
<dbReference type="InterPro" id="IPR000829">
    <property type="entry name" value="DAGK"/>
</dbReference>
<comment type="cofactor">
    <cofactor evidence="18">
        <name>Mg(2+)</name>
        <dbReference type="ChEBI" id="CHEBI:18420"/>
    </cofactor>
    <text evidence="18">Mn(2+), Zn(2+), Cd(2+) and Co(2+) support activity to lesser extents.</text>
</comment>
<reference evidence="20 21" key="1">
    <citation type="journal article" date="2015" name="Nature">
        <title>rRNA introns, odd ribosomes, and small enigmatic genomes across a large radiation of phyla.</title>
        <authorList>
            <person name="Brown C.T."/>
            <person name="Hug L.A."/>
            <person name="Thomas B.C."/>
            <person name="Sharon I."/>
            <person name="Castelle C.J."/>
            <person name="Singh A."/>
            <person name="Wilkins M.J."/>
            <person name="Williams K.H."/>
            <person name="Banfield J.F."/>
        </authorList>
    </citation>
    <scope>NUCLEOTIDE SEQUENCE [LARGE SCALE GENOMIC DNA]</scope>
</reference>
<evidence type="ECO:0000256" key="6">
    <source>
        <dbReference type="ARBA" id="ARBA00022692"/>
    </source>
</evidence>
<evidence type="ECO:0000256" key="8">
    <source>
        <dbReference type="ARBA" id="ARBA00022777"/>
    </source>
</evidence>
<evidence type="ECO:0000256" key="17">
    <source>
        <dbReference type="PIRSR" id="PIRSR600829-3"/>
    </source>
</evidence>
<feature type="active site" description="Proton acceptor" evidence="15">
    <location>
        <position position="64"/>
    </location>
</feature>
<evidence type="ECO:0000256" key="13">
    <source>
        <dbReference type="ARBA" id="ARBA00023209"/>
    </source>
</evidence>
<dbReference type="AlphaFoldDB" id="A0A0G0FRZ1"/>
<keyword evidence="7 17" id="KW-0547">Nucleotide-binding</keyword>
<dbReference type="Gene3D" id="1.10.287.3610">
    <property type="match status" value="1"/>
</dbReference>
<keyword evidence="14" id="KW-1208">Phospholipid metabolism</keyword>
<organism evidence="20 21">
    <name type="scientific">Candidatus Wolfebacteria bacterium GW2011_GWC1_37_10</name>
    <dbReference type="NCBI Taxonomy" id="1619010"/>
    <lineage>
        <taxon>Bacteria</taxon>
        <taxon>Candidatus Wolfeibacteriota</taxon>
    </lineage>
</organism>
<evidence type="ECO:0000256" key="15">
    <source>
        <dbReference type="PIRSR" id="PIRSR600829-1"/>
    </source>
</evidence>
<evidence type="ECO:0000256" key="12">
    <source>
        <dbReference type="ARBA" id="ARBA00023136"/>
    </source>
</evidence>
<feature type="binding site" evidence="17">
    <location>
        <position position="71"/>
    </location>
    <ligand>
        <name>ATP</name>
        <dbReference type="ChEBI" id="CHEBI:30616"/>
    </ligand>
</feature>
<dbReference type="PANTHER" id="PTHR34299:SF1">
    <property type="entry name" value="DIACYLGLYCEROL KINASE"/>
    <property type="match status" value="1"/>
</dbReference>
<keyword evidence="12 19" id="KW-0472">Membrane</keyword>
<evidence type="ECO:0000256" key="5">
    <source>
        <dbReference type="ARBA" id="ARBA00022679"/>
    </source>
</evidence>
<keyword evidence="3" id="KW-1003">Cell membrane</keyword>
<keyword evidence="18" id="KW-0460">Magnesium</keyword>
<feature type="transmembrane region" description="Helical" evidence="19">
    <location>
        <begin position="26"/>
        <end position="45"/>
    </location>
</feature>
<evidence type="ECO:0000256" key="7">
    <source>
        <dbReference type="ARBA" id="ARBA00022741"/>
    </source>
</evidence>